<keyword evidence="3" id="KW-1185">Reference proteome</keyword>
<gene>
    <name evidence="2" type="ORF">OIE73_17470</name>
</gene>
<organism evidence="2 3">
    <name type="scientific">Streptomyces hirsutus</name>
    <dbReference type="NCBI Taxonomy" id="35620"/>
    <lineage>
        <taxon>Bacteria</taxon>
        <taxon>Bacillati</taxon>
        <taxon>Actinomycetota</taxon>
        <taxon>Actinomycetes</taxon>
        <taxon>Kitasatosporales</taxon>
        <taxon>Streptomycetaceae</taxon>
        <taxon>Streptomyces</taxon>
    </lineage>
</organism>
<dbReference type="RefSeq" id="WP_326753425.1">
    <property type="nucleotide sequence ID" value="NZ_CP109134.1"/>
</dbReference>
<keyword evidence="1" id="KW-0732">Signal</keyword>
<evidence type="ECO:0000256" key="1">
    <source>
        <dbReference type="SAM" id="SignalP"/>
    </source>
</evidence>
<name>A0ABZ1GNY7_9ACTN</name>
<reference evidence="2 3" key="1">
    <citation type="submission" date="2022-10" db="EMBL/GenBank/DDBJ databases">
        <title>The complete genomes of actinobacterial strains from the NBC collection.</title>
        <authorList>
            <person name="Joergensen T.S."/>
            <person name="Alvarez Arevalo M."/>
            <person name="Sterndorff E.B."/>
            <person name="Faurdal D."/>
            <person name="Vuksanovic O."/>
            <person name="Mourched A.-S."/>
            <person name="Charusanti P."/>
            <person name="Shaw S."/>
            <person name="Blin K."/>
            <person name="Weber T."/>
        </authorList>
    </citation>
    <scope>NUCLEOTIDE SEQUENCE [LARGE SCALE GENOMIC DNA]</scope>
    <source>
        <strain evidence="2 3">NBC 01753</strain>
    </source>
</reference>
<evidence type="ECO:0008006" key="4">
    <source>
        <dbReference type="Google" id="ProtNLM"/>
    </source>
</evidence>
<dbReference type="EMBL" id="CP109134">
    <property type="protein sequence ID" value="WSD07376.1"/>
    <property type="molecule type" value="Genomic_DNA"/>
</dbReference>
<evidence type="ECO:0000313" key="3">
    <source>
        <dbReference type="Proteomes" id="UP001335325"/>
    </source>
</evidence>
<proteinExistence type="predicted"/>
<accession>A0ABZ1GNY7</accession>
<feature type="signal peptide" evidence="1">
    <location>
        <begin position="1"/>
        <end position="30"/>
    </location>
</feature>
<evidence type="ECO:0000313" key="2">
    <source>
        <dbReference type="EMBL" id="WSD07376.1"/>
    </source>
</evidence>
<feature type="chain" id="PRO_5046016912" description="SH3 domain-containing protein" evidence="1">
    <location>
        <begin position="31"/>
        <end position="118"/>
    </location>
</feature>
<protein>
    <recommendedName>
        <fullName evidence="4">SH3 domain-containing protein</fullName>
    </recommendedName>
</protein>
<dbReference type="Proteomes" id="UP001335325">
    <property type="component" value="Chromosome"/>
</dbReference>
<dbReference type="Gene3D" id="2.30.30.40">
    <property type="entry name" value="SH3 Domains"/>
    <property type="match status" value="1"/>
</dbReference>
<dbReference type="GeneID" id="91544396"/>
<sequence>MRKMLAAKRLAAAGAASLGLVISMSSMASAETVQAGVWMQDGHAFTIRASASTSSAALYTIRNVNSRIPCTTTACTRNNDGGSYKCWSGGPADNDWLKVKWGGKTGWVAAMCVNVGRI</sequence>